<evidence type="ECO:0000256" key="4">
    <source>
        <dbReference type="ARBA" id="ARBA00022692"/>
    </source>
</evidence>
<dbReference type="PANTHER" id="PTHR40074:SF2">
    <property type="entry name" value="O-ACETYLTRANSFERASE WECH"/>
    <property type="match status" value="1"/>
</dbReference>
<comment type="similarity">
    <text evidence="2">Belongs to the acyltransferase 3 family.</text>
</comment>
<dbReference type="GO" id="GO:0005886">
    <property type="term" value="C:plasma membrane"/>
    <property type="evidence" value="ECO:0007669"/>
    <property type="project" value="UniProtKB-SubCell"/>
</dbReference>
<evidence type="ECO:0000256" key="7">
    <source>
        <dbReference type="SAM" id="Phobius"/>
    </source>
</evidence>
<name>H3NKN9_9LACT</name>
<keyword evidence="5 7" id="KW-1133">Transmembrane helix</keyword>
<comment type="subcellular location">
    <subcellularLocation>
        <location evidence="1">Cell membrane</location>
        <topology evidence="1">Multi-pass membrane protein</topology>
    </subcellularLocation>
</comment>
<sequence>MKKERFTNFDYLRGCATLAVIIIHITAPMTQEGDALAISLNQLSRFAVPSFLMLSGWGLDMTNSLERADNYWEFLRHRVQKILPQYLVWSVFYALYNFWLAGEDLSLAMFGQLLIRGKLSYHLYFVPLIIGLYAIYPLLDWMAKQTTVFIIFNVLFIFQHISDNYLGYIPYDNLQNFYTYLFVFTYGIWLSQDFEAKLTIFRKERTWIYVITFVFTLFTIFESLQTQGQTVATTRPFVTFYSMALIMTFMVSDLPSNRGIMWLSQHSYLIYLSHVLLLNLQEDLVDRLNWRIAPVIYIPATLALVLVGEKVLISLRKYLPKLIV</sequence>
<feature type="transmembrane region" description="Helical" evidence="7">
    <location>
        <begin position="292"/>
        <end position="313"/>
    </location>
</feature>
<feature type="transmembrane region" description="Helical" evidence="7">
    <location>
        <begin position="121"/>
        <end position="139"/>
    </location>
</feature>
<evidence type="ECO:0000256" key="3">
    <source>
        <dbReference type="ARBA" id="ARBA00022475"/>
    </source>
</evidence>
<evidence type="ECO:0000313" key="10">
    <source>
        <dbReference type="Proteomes" id="UP000006190"/>
    </source>
</evidence>
<feature type="transmembrane region" description="Helical" evidence="7">
    <location>
        <begin position="206"/>
        <end position="224"/>
    </location>
</feature>
<dbReference type="Pfam" id="PF01757">
    <property type="entry name" value="Acyl_transf_3"/>
    <property type="match status" value="1"/>
</dbReference>
<dbReference type="PATRIC" id="fig|883113.3.peg.1426"/>
<evidence type="ECO:0000259" key="8">
    <source>
        <dbReference type="Pfam" id="PF01757"/>
    </source>
</evidence>
<dbReference type="OrthoDB" id="65129at2"/>
<feature type="transmembrane region" description="Helical" evidence="7">
    <location>
        <begin position="177"/>
        <end position="194"/>
    </location>
</feature>
<dbReference type="InterPro" id="IPR002656">
    <property type="entry name" value="Acyl_transf_3_dom"/>
</dbReference>
<feature type="domain" description="Acyltransferase 3" evidence="8">
    <location>
        <begin position="8"/>
        <end position="306"/>
    </location>
</feature>
<evidence type="ECO:0000256" key="6">
    <source>
        <dbReference type="ARBA" id="ARBA00023136"/>
    </source>
</evidence>
<dbReference type="HOGENOM" id="CLU_047714_1_0_9"/>
<feature type="transmembrane region" description="Helical" evidence="7">
    <location>
        <begin position="236"/>
        <end position="252"/>
    </location>
</feature>
<dbReference type="EMBL" id="AGEG01000016">
    <property type="protein sequence ID" value="EHR36167.1"/>
    <property type="molecule type" value="Genomic_DNA"/>
</dbReference>
<keyword evidence="10" id="KW-1185">Reference proteome</keyword>
<dbReference type="AlphaFoldDB" id="H3NKN9"/>
<protein>
    <recommendedName>
        <fullName evidence="8">Acyltransferase 3 domain-containing protein</fullName>
    </recommendedName>
</protein>
<evidence type="ECO:0000256" key="2">
    <source>
        <dbReference type="ARBA" id="ARBA00007400"/>
    </source>
</evidence>
<dbReference type="STRING" id="883113.HMPREF9708_01428"/>
<dbReference type="GO" id="GO:0009246">
    <property type="term" value="P:enterobacterial common antigen biosynthetic process"/>
    <property type="evidence" value="ECO:0007669"/>
    <property type="project" value="TreeGrafter"/>
</dbReference>
<proteinExistence type="inferred from homology"/>
<dbReference type="GO" id="GO:0016413">
    <property type="term" value="F:O-acetyltransferase activity"/>
    <property type="evidence" value="ECO:0007669"/>
    <property type="project" value="TreeGrafter"/>
</dbReference>
<evidence type="ECO:0000313" key="9">
    <source>
        <dbReference type="EMBL" id="EHR36167.1"/>
    </source>
</evidence>
<keyword evidence="6 7" id="KW-0472">Membrane</keyword>
<feature type="transmembrane region" description="Helical" evidence="7">
    <location>
        <begin position="12"/>
        <end position="31"/>
    </location>
</feature>
<evidence type="ECO:0000256" key="5">
    <source>
        <dbReference type="ARBA" id="ARBA00022989"/>
    </source>
</evidence>
<keyword evidence="3" id="KW-1003">Cell membrane</keyword>
<accession>H3NKN9</accession>
<dbReference type="eggNOG" id="COG3274">
    <property type="taxonomic scope" value="Bacteria"/>
</dbReference>
<keyword evidence="4 7" id="KW-0812">Transmembrane</keyword>
<gene>
    <name evidence="9" type="ORF">HMPREF9708_01428</name>
</gene>
<dbReference type="PANTHER" id="PTHR40074">
    <property type="entry name" value="O-ACETYLTRANSFERASE WECH"/>
    <property type="match status" value="1"/>
</dbReference>
<reference evidence="9 10" key="1">
    <citation type="submission" date="2012-01" db="EMBL/GenBank/DDBJ databases">
        <title>The Genome Sequence of Facklamia languida CCUG 37842.</title>
        <authorList>
            <consortium name="The Broad Institute Genome Sequencing Platform"/>
            <person name="Earl A."/>
            <person name="Ward D."/>
            <person name="Feldgarden M."/>
            <person name="Gevers D."/>
            <person name="Huys G."/>
            <person name="Young S.K."/>
            <person name="Zeng Q."/>
            <person name="Gargeya S."/>
            <person name="Fitzgerald M."/>
            <person name="Haas B."/>
            <person name="Abouelleil A."/>
            <person name="Alvarado L."/>
            <person name="Arachchi H.M."/>
            <person name="Berlin A."/>
            <person name="Chapman S.B."/>
            <person name="Gearin G."/>
            <person name="Goldberg J."/>
            <person name="Griggs A."/>
            <person name="Gujja S."/>
            <person name="Hansen M."/>
            <person name="Heiman D."/>
            <person name="Howarth C."/>
            <person name="Larimer J."/>
            <person name="Lui A."/>
            <person name="MacDonald P.J.P."/>
            <person name="McCowen C."/>
            <person name="Montmayeur A."/>
            <person name="Murphy C."/>
            <person name="Neiman D."/>
            <person name="Pearson M."/>
            <person name="Priest M."/>
            <person name="Roberts A."/>
            <person name="Saif S."/>
            <person name="Shea T."/>
            <person name="Sisk P."/>
            <person name="Stolte C."/>
            <person name="Sykes S."/>
            <person name="Wortman J."/>
            <person name="Nusbaum C."/>
            <person name="Birren B."/>
        </authorList>
    </citation>
    <scope>NUCLEOTIDE SEQUENCE [LARGE SCALE GENOMIC DNA]</scope>
    <source>
        <strain evidence="9 10">CCUG 37842</strain>
    </source>
</reference>
<feature type="transmembrane region" description="Helical" evidence="7">
    <location>
        <begin position="146"/>
        <end position="162"/>
    </location>
</feature>
<dbReference type="RefSeq" id="WP_006309640.1">
    <property type="nucleotide sequence ID" value="NZ_JH601133.1"/>
</dbReference>
<evidence type="ECO:0000256" key="1">
    <source>
        <dbReference type="ARBA" id="ARBA00004651"/>
    </source>
</evidence>
<comment type="caution">
    <text evidence="9">The sequence shown here is derived from an EMBL/GenBank/DDBJ whole genome shotgun (WGS) entry which is preliminary data.</text>
</comment>
<feature type="transmembrane region" description="Helical" evidence="7">
    <location>
        <begin position="82"/>
        <end position="101"/>
    </location>
</feature>
<dbReference type="Proteomes" id="UP000006190">
    <property type="component" value="Unassembled WGS sequence"/>
</dbReference>
<organism evidence="9 10">
    <name type="scientific">Facklamia languida CCUG 37842</name>
    <dbReference type="NCBI Taxonomy" id="883113"/>
    <lineage>
        <taxon>Bacteria</taxon>
        <taxon>Bacillati</taxon>
        <taxon>Bacillota</taxon>
        <taxon>Bacilli</taxon>
        <taxon>Lactobacillales</taxon>
        <taxon>Aerococcaceae</taxon>
        <taxon>Facklamia</taxon>
    </lineage>
</organism>